<evidence type="ECO:0000313" key="2">
    <source>
        <dbReference type="Proteomes" id="UP000027456"/>
    </source>
</evidence>
<accession>A0A074S327</accession>
<sequence length="715" mass="80871">MLLPASVQCSGSNYSSFLSNNRDSTRKCLLRFSDGFLHYTDDISKWHRQQPSRRFRTIQYRKERTGVGHEFILLLLQRDPSSEVDCYCRVERVGDPKHIAEVAFVDGAIAEDYIQAIPLSIPDSASLTDNSDVVAEITFPQTFMLRDLLAICYGISNHYRAKRYTLQQYNCYFFSWTLVLALARACMSWDVSPSIPGHVNNMHDRIMQSIYDQGPARFRSVVYIVSNHTLANHENEEHPLDQAISSWVCSSGFADSITTTLKDVLWVDRLHIRLIKYIDKELRQLASRSINLTTCDEAQSEASIRHGKRDLDFEHAIGRLTQQAKLVAFEGFTQAIPQLLAGISPTSVLLKRRLGHEVWCKELARGFRHPGRLFSEVFAEEVPSCEPANPHSHQSTGSSSSSIRDLCFIPPAVFLEFSARFMLTCGITMAMCIGGGIVRFEFENPGGTKKNIFKRVVLGGKTIVRSAVHEIRRIPRHYTASKHMVLLCVGHQATHRLDPMAYGLPENFVDGELRVVVMKGDRQALELFDTGLQELTKDKEYPLNLLRPCVMSGINAVMKVMGKGLRAEWKDVLWHYFIDTMTGVAERELEGLVGQANRKMGFQVRTNDNGLSKAGIFNLDSCGGLAQTVKIPDLASSCDAPLTCHNPDLWSDQDLQHYIRQRISQLSKRETSFAPYLKRVPFLKAPEVCQKEIEVTMEDIWIASSLLMRTRPNTT</sequence>
<dbReference type="AlphaFoldDB" id="A0A074S327"/>
<keyword evidence="2" id="KW-1185">Reference proteome</keyword>
<evidence type="ECO:0000313" key="1">
    <source>
        <dbReference type="EMBL" id="KEP51253.1"/>
    </source>
</evidence>
<gene>
    <name evidence="1" type="ORF">V565_064840</name>
</gene>
<reference evidence="1 2" key="1">
    <citation type="submission" date="2013-12" db="EMBL/GenBank/DDBJ databases">
        <authorList>
            <person name="Cubeta M."/>
            <person name="Pakala S."/>
            <person name="Fedorova N."/>
            <person name="Thomas E."/>
            <person name="Dean R."/>
            <person name="Jabaji S."/>
            <person name="Neate S."/>
            <person name="Toda T."/>
            <person name="Tavantzis S."/>
            <person name="Vilgalys R."/>
            <person name="Bharathan N."/>
            <person name="Pakala S."/>
            <person name="Losada L.S."/>
            <person name="Zafar N."/>
            <person name="Nierman W."/>
        </authorList>
    </citation>
    <scope>NUCLEOTIDE SEQUENCE [LARGE SCALE GENOMIC DNA]</scope>
    <source>
        <strain evidence="1 2">123E</strain>
    </source>
</reference>
<protein>
    <submittedName>
        <fullName evidence="1">Uncharacterized protein</fullName>
    </submittedName>
</protein>
<dbReference type="HOGENOM" id="CLU_387860_0_0_1"/>
<comment type="caution">
    <text evidence="1">The sequence shown here is derived from an EMBL/GenBank/DDBJ whole genome shotgun (WGS) entry which is preliminary data.</text>
</comment>
<dbReference type="STRING" id="1423351.A0A074S327"/>
<name>A0A074S327_9AGAM</name>
<dbReference type="EMBL" id="AZST01000182">
    <property type="protein sequence ID" value="KEP51253.1"/>
    <property type="molecule type" value="Genomic_DNA"/>
</dbReference>
<proteinExistence type="predicted"/>
<dbReference type="OrthoDB" id="3249487at2759"/>
<organism evidence="1 2">
    <name type="scientific">Rhizoctonia solani 123E</name>
    <dbReference type="NCBI Taxonomy" id="1423351"/>
    <lineage>
        <taxon>Eukaryota</taxon>
        <taxon>Fungi</taxon>
        <taxon>Dikarya</taxon>
        <taxon>Basidiomycota</taxon>
        <taxon>Agaricomycotina</taxon>
        <taxon>Agaricomycetes</taxon>
        <taxon>Cantharellales</taxon>
        <taxon>Ceratobasidiaceae</taxon>
        <taxon>Rhizoctonia</taxon>
    </lineage>
</organism>
<dbReference type="Proteomes" id="UP000027456">
    <property type="component" value="Unassembled WGS sequence"/>
</dbReference>